<sequence>MKRGTRKQSKTDTEVYASVSASSVVVGGAGDGAGNIEVIPMFRDVPIPERQVLFFKKCRVCCVKYDFTDTLDKVKEKEVKRMSLVELVDYVQSGSGKISEANQEEMVKMISVNIFRCLPPGAHENTGSVSMEGDEDEPFLEPSWPHLQLVYDLLLRYVVSTDTDAKIAKKYIDHSFVLKLLDMFDTEDPREREYLKTILHRIYGKFMVHRPFIRKAINNIFYQFIYETERNSGIAELLEILGSIINGFALPMKEEHKLFLMRALIPLHKPKPIAMYHQQLAYCIIQFVEKDNKLADTVIRGLLKYWPVTNCQKEVLFLGELEEVLESTQAVEFQRCMVPLFRQLARCLNSPHFQVAERALFMWNNEHLVSLIAQNRTVILPIIFDALELNVQAHWNPAVHGLTSNIKKMFMEMDSELFEECQRQYTQKQALAKLAEDQRQQTWQRLAESVVVQQVG</sequence>
<dbReference type="SUPFAM" id="SSF48371">
    <property type="entry name" value="ARM repeat"/>
    <property type="match status" value="1"/>
</dbReference>
<evidence type="ECO:0000256" key="1">
    <source>
        <dbReference type="PIRNR" id="PIRNR028043"/>
    </source>
</evidence>
<evidence type="ECO:0000313" key="3">
    <source>
        <dbReference type="Proteomes" id="UP001151760"/>
    </source>
</evidence>
<dbReference type="InterPro" id="IPR016024">
    <property type="entry name" value="ARM-type_fold"/>
</dbReference>
<organism evidence="2 3">
    <name type="scientific">Tanacetum coccineum</name>
    <dbReference type="NCBI Taxonomy" id="301880"/>
    <lineage>
        <taxon>Eukaryota</taxon>
        <taxon>Viridiplantae</taxon>
        <taxon>Streptophyta</taxon>
        <taxon>Embryophyta</taxon>
        <taxon>Tracheophyta</taxon>
        <taxon>Spermatophyta</taxon>
        <taxon>Magnoliopsida</taxon>
        <taxon>eudicotyledons</taxon>
        <taxon>Gunneridae</taxon>
        <taxon>Pentapetalae</taxon>
        <taxon>asterids</taxon>
        <taxon>campanulids</taxon>
        <taxon>Asterales</taxon>
        <taxon>Asteraceae</taxon>
        <taxon>Asteroideae</taxon>
        <taxon>Anthemideae</taxon>
        <taxon>Anthemidinae</taxon>
        <taxon>Tanacetum</taxon>
    </lineage>
</organism>
<dbReference type="Gene3D" id="1.25.10.10">
    <property type="entry name" value="Leucine-rich Repeat Variant"/>
    <property type="match status" value="1"/>
</dbReference>
<reference evidence="2" key="1">
    <citation type="journal article" date="2022" name="Int. J. Mol. Sci.">
        <title>Draft Genome of Tanacetum Coccineum: Genomic Comparison of Closely Related Tanacetum-Family Plants.</title>
        <authorList>
            <person name="Yamashiro T."/>
            <person name="Shiraishi A."/>
            <person name="Nakayama K."/>
            <person name="Satake H."/>
        </authorList>
    </citation>
    <scope>NUCLEOTIDE SEQUENCE</scope>
</reference>
<dbReference type="Proteomes" id="UP001151760">
    <property type="component" value="Unassembled WGS sequence"/>
</dbReference>
<dbReference type="InterPro" id="IPR011989">
    <property type="entry name" value="ARM-like"/>
</dbReference>
<dbReference type="PANTHER" id="PTHR10257">
    <property type="entry name" value="SERINE/THREONINE PROTEIN PHOSPHATASE 2A PP2A REGULATORY SUBUNIT B"/>
    <property type="match status" value="1"/>
</dbReference>
<protein>
    <recommendedName>
        <fullName evidence="1">Serine/threonine protein phosphatase 2A regulatory subunit</fullName>
    </recommendedName>
</protein>
<dbReference type="EMBL" id="BQNB010021236">
    <property type="protein sequence ID" value="GJU04322.1"/>
    <property type="molecule type" value="Genomic_DNA"/>
</dbReference>
<dbReference type="Pfam" id="PF01603">
    <property type="entry name" value="B56"/>
    <property type="match status" value="1"/>
</dbReference>
<name>A0ABQ5IY02_9ASTR</name>
<comment type="caution">
    <text evidence="2">The sequence shown here is derived from an EMBL/GenBank/DDBJ whole genome shotgun (WGS) entry which is preliminary data.</text>
</comment>
<comment type="similarity">
    <text evidence="1">Belongs to the phosphatase 2A regulatory subunit.</text>
</comment>
<dbReference type="PANTHER" id="PTHR10257:SF111">
    <property type="entry name" value="SERINE_THREONINE PROTEIN PHOSPHATASE 2A REGULATORY SUBUNIT"/>
    <property type="match status" value="1"/>
</dbReference>
<evidence type="ECO:0000313" key="2">
    <source>
        <dbReference type="EMBL" id="GJU04322.1"/>
    </source>
</evidence>
<accession>A0ABQ5IY02</accession>
<comment type="function">
    <text evidence="1">The B regulatory subunit might modulate substrate selectivity and catalytic activity, and also might direct the localization of the catalytic enzyme to a particular subcellular compartment.</text>
</comment>
<keyword evidence="3" id="KW-1185">Reference proteome</keyword>
<dbReference type="InterPro" id="IPR002554">
    <property type="entry name" value="PP2A_B56"/>
</dbReference>
<gene>
    <name evidence="2" type="ORF">Tco_1114660</name>
</gene>
<proteinExistence type="inferred from homology"/>
<dbReference type="PIRSF" id="PIRSF028043">
    <property type="entry name" value="PP2A_B56"/>
    <property type="match status" value="1"/>
</dbReference>
<reference evidence="2" key="2">
    <citation type="submission" date="2022-01" db="EMBL/GenBank/DDBJ databases">
        <authorList>
            <person name="Yamashiro T."/>
            <person name="Shiraishi A."/>
            <person name="Satake H."/>
            <person name="Nakayama K."/>
        </authorList>
    </citation>
    <scope>NUCLEOTIDE SEQUENCE</scope>
</reference>